<name>A0A2Z4Y1C6_9GAMM</name>
<sequence length="224" mass="26103">MSCQVSLFILNTEDFYIEDIEQMAKSFKLNLDVTSKTYKEKLFSQFIRYFVFTEYFKLSKLKFSTNNTNKPYLENYNDKHFSISHSGNKIIMTVSSVDIGVDTEIIQPRKNIFSVAKRYFSEYEIDVLGDSENIEKEFYKLWTLKEAEVKRNSTGIAHGLVKATFTKENESWISENHPKDFASYLFEKSFISICSKNISSSKISVLKLKNDFSFEDISSKLKSN</sequence>
<dbReference type="SUPFAM" id="SSF56214">
    <property type="entry name" value="4'-phosphopantetheinyl transferase"/>
    <property type="match status" value="2"/>
</dbReference>
<dbReference type="EMBL" id="CP043424">
    <property type="protein sequence ID" value="QIW12779.1"/>
    <property type="molecule type" value="Genomic_DNA"/>
</dbReference>
<gene>
    <name evidence="4" type="ORF">CDH04_09050</name>
    <name evidence="5" type="ORF">FZC43_09060</name>
</gene>
<dbReference type="PANTHER" id="PTHR12215">
    <property type="entry name" value="PHOSPHOPANTETHEINE TRANSFERASE"/>
    <property type="match status" value="1"/>
</dbReference>
<organism evidence="4 6">
    <name type="scientific">Francisella adeliensis</name>
    <dbReference type="NCBI Taxonomy" id="2007306"/>
    <lineage>
        <taxon>Bacteria</taxon>
        <taxon>Pseudomonadati</taxon>
        <taxon>Pseudomonadota</taxon>
        <taxon>Gammaproteobacteria</taxon>
        <taxon>Thiotrichales</taxon>
        <taxon>Francisellaceae</taxon>
        <taxon>Francisella</taxon>
    </lineage>
</organism>
<dbReference type="KEGG" id="fad:CDH04_09050"/>
<feature type="domain" description="4'-phosphopantetheinyl transferase" evidence="3">
    <location>
        <begin position="99"/>
        <end position="174"/>
    </location>
</feature>
<dbReference type="Proteomes" id="UP000681131">
    <property type="component" value="Chromosome"/>
</dbReference>
<reference evidence="4 6" key="1">
    <citation type="submission" date="2017-06" db="EMBL/GenBank/DDBJ databases">
        <title>Complete genome of Francisella adeliensis.</title>
        <authorList>
            <person name="Vallesi A."/>
            <person name="Sjodin A."/>
        </authorList>
    </citation>
    <scope>NUCLEOTIDE SEQUENCE [LARGE SCALE GENOMIC DNA]</scope>
    <source>
        <strain evidence="4 6">FDC440</strain>
    </source>
</reference>
<dbReference type="GO" id="GO:0019878">
    <property type="term" value="P:lysine biosynthetic process via aminoadipic acid"/>
    <property type="evidence" value="ECO:0007669"/>
    <property type="project" value="TreeGrafter"/>
</dbReference>
<dbReference type="EMBL" id="CP021781">
    <property type="protein sequence ID" value="AXA34532.1"/>
    <property type="molecule type" value="Genomic_DNA"/>
</dbReference>
<dbReference type="Pfam" id="PF01648">
    <property type="entry name" value="ACPS"/>
    <property type="match status" value="1"/>
</dbReference>
<dbReference type="InterPro" id="IPR008278">
    <property type="entry name" value="4-PPantetheinyl_Trfase_dom"/>
</dbReference>
<protein>
    <submittedName>
        <fullName evidence="5">4'-phosphopantetheinyl transferase superfamily protein</fullName>
    </submittedName>
</protein>
<evidence type="ECO:0000313" key="5">
    <source>
        <dbReference type="EMBL" id="QIW12779.1"/>
    </source>
</evidence>
<dbReference type="PANTHER" id="PTHR12215:SF10">
    <property type="entry name" value="L-AMINOADIPATE-SEMIALDEHYDE DEHYDROGENASE-PHOSPHOPANTETHEINYL TRANSFERASE"/>
    <property type="match status" value="1"/>
</dbReference>
<dbReference type="GO" id="GO:0008897">
    <property type="term" value="F:holo-[acyl-carrier-protein] synthase activity"/>
    <property type="evidence" value="ECO:0007669"/>
    <property type="project" value="InterPro"/>
</dbReference>
<dbReference type="GO" id="GO:0005829">
    <property type="term" value="C:cytosol"/>
    <property type="evidence" value="ECO:0007669"/>
    <property type="project" value="TreeGrafter"/>
</dbReference>
<accession>A0A2Z4Y1C6</accession>
<reference evidence="5 7" key="2">
    <citation type="submission" date="2019-08" db="EMBL/GenBank/DDBJ databases">
        <title>Complete genome sequences of Francisella adeliensis (FSC1325 and FSC1326).</title>
        <authorList>
            <person name="Ohrman C."/>
            <person name="Uneklint I."/>
            <person name="Vallesi A."/>
            <person name="Karlsson L."/>
            <person name="Sjodin A."/>
        </authorList>
    </citation>
    <scope>NUCLEOTIDE SEQUENCE [LARGE SCALE GENOMIC DNA]</scope>
    <source>
        <strain evidence="5 7">FSC1325</strain>
    </source>
</reference>
<evidence type="ECO:0000313" key="6">
    <source>
        <dbReference type="Proteomes" id="UP000251120"/>
    </source>
</evidence>
<proteinExistence type="inferred from homology"/>
<dbReference type="OrthoDB" id="9808281at2"/>
<dbReference type="Proteomes" id="UP000251120">
    <property type="component" value="Chromosome"/>
</dbReference>
<dbReference type="GO" id="GO:0000287">
    <property type="term" value="F:magnesium ion binding"/>
    <property type="evidence" value="ECO:0007669"/>
    <property type="project" value="InterPro"/>
</dbReference>
<evidence type="ECO:0000313" key="4">
    <source>
        <dbReference type="EMBL" id="AXA34532.1"/>
    </source>
</evidence>
<dbReference type="InterPro" id="IPR050559">
    <property type="entry name" value="P-Pant_transferase_sf"/>
</dbReference>
<evidence type="ECO:0000259" key="3">
    <source>
        <dbReference type="Pfam" id="PF01648"/>
    </source>
</evidence>
<comment type="similarity">
    <text evidence="1">Belongs to the P-Pant transferase superfamily. Gsp/Sfp/HetI/AcpT family.</text>
</comment>
<dbReference type="RefSeq" id="WP_112870709.1">
    <property type="nucleotide sequence ID" value="NZ_CP021781.1"/>
</dbReference>
<dbReference type="Gene3D" id="3.90.470.20">
    <property type="entry name" value="4'-phosphopantetheinyl transferase domain"/>
    <property type="match status" value="2"/>
</dbReference>
<evidence type="ECO:0000313" key="7">
    <source>
        <dbReference type="Proteomes" id="UP000681131"/>
    </source>
</evidence>
<dbReference type="AlphaFoldDB" id="A0A2Z4Y1C6"/>
<keyword evidence="2 5" id="KW-0808">Transferase</keyword>
<keyword evidence="7" id="KW-1185">Reference proteome</keyword>
<evidence type="ECO:0000256" key="2">
    <source>
        <dbReference type="ARBA" id="ARBA00022679"/>
    </source>
</evidence>
<dbReference type="InterPro" id="IPR037143">
    <property type="entry name" value="4-PPantetheinyl_Trfase_dom_sf"/>
</dbReference>
<evidence type="ECO:0000256" key="1">
    <source>
        <dbReference type="ARBA" id="ARBA00010990"/>
    </source>
</evidence>